<dbReference type="EMBL" id="BMAU01021379">
    <property type="protein sequence ID" value="GFY27312.1"/>
    <property type="molecule type" value="Genomic_DNA"/>
</dbReference>
<accession>A0A8X6W3D9</accession>
<gene>
    <name evidence="2" type="primary">NCL1_46470</name>
    <name evidence="2" type="ORF">TNCV_2069321</name>
</gene>
<reference evidence="2" key="1">
    <citation type="submission" date="2020-08" db="EMBL/GenBank/DDBJ databases">
        <title>Multicomponent nature underlies the extraordinary mechanical properties of spider dragline silk.</title>
        <authorList>
            <person name="Kono N."/>
            <person name="Nakamura H."/>
            <person name="Mori M."/>
            <person name="Yoshida Y."/>
            <person name="Ohtoshi R."/>
            <person name="Malay A.D."/>
            <person name="Moran D.A.P."/>
            <person name="Tomita M."/>
            <person name="Numata K."/>
            <person name="Arakawa K."/>
        </authorList>
    </citation>
    <scope>NUCLEOTIDE SEQUENCE</scope>
</reference>
<comment type="caution">
    <text evidence="2">The sequence shown here is derived from an EMBL/GenBank/DDBJ whole genome shotgun (WGS) entry which is preliminary data.</text>
</comment>
<organism evidence="2 3">
    <name type="scientific">Trichonephila clavipes</name>
    <name type="common">Golden silk orbweaver</name>
    <name type="synonym">Nephila clavipes</name>
    <dbReference type="NCBI Taxonomy" id="2585209"/>
    <lineage>
        <taxon>Eukaryota</taxon>
        <taxon>Metazoa</taxon>
        <taxon>Ecdysozoa</taxon>
        <taxon>Arthropoda</taxon>
        <taxon>Chelicerata</taxon>
        <taxon>Arachnida</taxon>
        <taxon>Araneae</taxon>
        <taxon>Araneomorphae</taxon>
        <taxon>Entelegynae</taxon>
        <taxon>Araneoidea</taxon>
        <taxon>Nephilidae</taxon>
        <taxon>Trichonephila</taxon>
    </lineage>
</organism>
<evidence type="ECO:0000313" key="2">
    <source>
        <dbReference type="EMBL" id="GFY27312.1"/>
    </source>
</evidence>
<keyword evidence="3" id="KW-1185">Reference proteome</keyword>
<evidence type="ECO:0000256" key="1">
    <source>
        <dbReference type="SAM" id="MobiDB-lite"/>
    </source>
</evidence>
<dbReference type="AlphaFoldDB" id="A0A8X6W3D9"/>
<sequence>MELKIQSLLSRGKHTLSKSLPAHGWSAQNLGLSRREEITVSKSPHCAHWRSPQNRLLSSRGKHRPTLAWHSRMRSASDQSALPPRVLEEV</sequence>
<name>A0A8X6W3D9_TRICX</name>
<evidence type="ECO:0000313" key="3">
    <source>
        <dbReference type="Proteomes" id="UP000887159"/>
    </source>
</evidence>
<protein>
    <submittedName>
        <fullName evidence="2">Zinc finger protein</fullName>
    </submittedName>
</protein>
<proteinExistence type="predicted"/>
<feature type="region of interest" description="Disordered" evidence="1">
    <location>
        <begin position="43"/>
        <end position="90"/>
    </location>
</feature>
<dbReference type="Proteomes" id="UP000887159">
    <property type="component" value="Unassembled WGS sequence"/>
</dbReference>